<organism evidence="1 2">
    <name type="scientific">Shewanella dokdonensis</name>
    <dbReference type="NCBI Taxonomy" id="712036"/>
    <lineage>
        <taxon>Bacteria</taxon>
        <taxon>Pseudomonadati</taxon>
        <taxon>Pseudomonadota</taxon>
        <taxon>Gammaproteobacteria</taxon>
        <taxon>Alteromonadales</taxon>
        <taxon>Shewanellaceae</taxon>
        <taxon>Shewanella</taxon>
    </lineage>
</organism>
<keyword evidence="2" id="KW-1185">Reference proteome</keyword>
<dbReference type="Pfam" id="PF13155">
    <property type="entry name" value="Toprim_2"/>
    <property type="match status" value="1"/>
</dbReference>
<name>A0ABX8DEY1_9GAMM</name>
<accession>A0ABX8DEY1</accession>
<evidence type="ECO:0000313" key="1">
    <source>
        <dbReference type="EMBL" id="QVK23298.1"/>
    </source>
</evidence>
<dbReference type="Proteomes" id="UP000676428">
    <property type="component" value="Chromosome"/>
</dbReference>
<reference evidence="1 2" key="1">
    <citation type="journal article" date="2012" name="Int. J. Syst. Evol. Microbiol.">
        <title>Shewanella dokdonensis sp. nov., isolated from seawater.</title>
        <authorList>
            <person name="Sung H.R."/>
            <person name="Yoon J.H."/>
            <person name="Ghim S.Y."/>
        </authorList>
    </citation>
    <scope>NUCLEOTIDE SEQUENCE [LARGE SCALE GENOMIC DNA]</scope>
    <source>
        <strain evidence="1 2">DSM 23626</strain>
    </source>
</reference>
<dbReference type="EMBL" id="CP074572">
    <property type="protein sequence ID" value="QVK23298.1"/>
    <property type="molecule type" value="Genomic_DNA"/>
</dbReference>
<dbReference type="InterPro" id="IPR034154">
    <property type="entry name" value="TOPRIM_DnaG/twinkle"/>
</dbReference>
<dbReference type="RefSeq" id="WP_213681930.1">
    <property type="nucleotide sequence ID" value="NZ_CP074572.1"/>
</dbReference>
<protein>
    <submittedName>
        <fullName evidence="1">Toprim domain-containing protein</fullName>
    </submittedName>
</protein>
<proteinExistence type="predicted"/>
<dbReference type="Gene3D" id="3.40.1360.10">
    <property type="match status" value="1"/>
</dbReference>
<sequence>MMYPELLRDVTPRLLQEFDFKISKDGKHLQQGICPACRKRELYTQADNPWLLRCGRLNKCGEVFHIKELYPDLFNSWSERFPVNKTDHNGQQISNPNAAADAYLEHGRGFDIEPLKGWYSQGSYYDGKKDIGTATVRFTLPCGASWERFIDKPERFGKQKANFVGSYQGHWWLPPTLTIEQLALLKELWLTEGIFDAIALLQNDQQAGALMSCNNFPDKALEELALRLPANTRPTLIFALDDGKAGEMFTRKFVKRARELGWRACAAQPPKGRVKLDWNELHQRERLTAKDREEYRYLGKLLIAPTANAKALLIHQRKGTKEFPFGFNSCLYWFKLDLDRFSKAMQQVADAADRDGEELTDEELRERALQEAGSVQELAWCYPQALYFQENKVTDESWYYFRVDFPHDEASVKNTFSGSQLSGAGEFKKRLLSIAPGAVYHGNTQQLDRLLSHQLYNIKRVETCDFIGYSKEHGCYVYADVAVKDGRLYQLNEEDFLTLASCRLNHSTARVRSA</sequence>
<evidence type="ECO:0000313" key="2">
    <source>
        <dbReference type="Proteomes" id="UP000676428"/>
    </source>
</evidence>
<gene>
    <name evidence="1" type="ORF">KHX94_00170</name>
</gene>
<dbReference type="CDD" id="cd01029">
    <property type="entry name" value="TOPRIM_primases"/>
    <property type="match status" value="1"/>
</dbReference>